<protein>
    <submittedName>
        <fullName evidence="1">DUF1573 domain-containing protein</fullName>
    </submittedName>
</protein>
<dbReference type="Gene3D" id="2.60.40.10">
    <property type="entry name" value="Immunoglobulins"/>
    <property type="match status" value="1"/>
</dbReference>
<keyword evidence="2" id="KW-1185">Reference proteome</keyword>
<organism evidence="1 2">
    <name type="scientific">Butyricimonas faecalis</name>
    <dbReference type="NCBI Taxonomy" id="2093856"/>
    <lineage>
        <taxon>Bacteria</taxon>
        <taxon>Pseudomonadati</taxon>
        <taxon>Bacteroidota</taxon>
        <taxon>Bacteroidia</taxon>
        <taxon>Bacteroidales</taxon>
        <taxon>Odoribacteraceae</taxon>
        <taxon>Butyricimonas</taxon>
    </lineage>
</organism>
<dbReference type="RefSeq" id="WP_106624331.1">
    <property type="nucleotide sequence ID" value="NZ_CP032819.1"/>
</dbReference>
<dbReference type="PANTHER" id="PTHR37833">
    <property type="entry name" value="LIPOPROTEIN-RELATED"/>
    <property type="match status" value="1"/>
</dbReference>
<dbReference type="Pfam" id="PF07610">
    <property type="entry name" value="DUF1573"/>
    <property type="match status" value="1"/>
</dbReference>
<dbReference type="AlphaFoldDB" id="A0A3S9VNQ7"/>
<dbReference type="EMBL" id="CP032819">
    <property type="protein sequence ID" value="AZS28192.1"/>
    <property type="molecule type" value="Genomic_DNA"/>
</dbReference>
<accession>A0A3S9VNQ7</accession>
<evidence type="ECO:0000313" key="2">
    <source>
        <dbReference type="Proteomes" id="UP000270673"/>
    </source>
</evidence>
<dbReference type="OrthoDB" id="826619at2"/>
<evidence type="ECO:0000313" key="1">
    <source>
        <dbReference type="EMBL" id="AZS28192.1"/>
    </source>
</evidence>
<dbReference type="InterPro" id="IPR011467">
    <property type="entry name" value="DUF1573"/>
</dbReference>
<dbReference type="PANTHER" id="PTHR37833:SF1">
    <property type="entry name" value="SIGNAL PEPTIDE PROTEIN"/>
    <property type="match status" value="1"/>
</dbReference>
<dbReference type="InterPro" id="IPR013783">
    <property type="entry name" value="Ig-like_fold"/>
</dbReference>
<dbReference type="Proteomes" id="UP000270673">
    <property type="component" value="Chromosome"/>
</dbReference>
<name>A0A3S9VNQ7_9BACT</name>
<dbReference type="KEGG" id="buy:D8S85_00580"/>
<reference evidence="1 2" key="1">
    <citation type="submission" date="2018-10" db="EMBL/GenBank/DDBJ databases">
        <title>Butyricimonas faecalis sp. nov., isolated from human faeces and emended description of the genus Butyricimonas.</title>
        <authorList>
            <person name="Le Roy T."/>
            <person name="Van der Smissen P."/>
            <person name="Paquot A."/>
            <person name="Delzenne N."/>
            <person name="Muccioli G."/>
            <person name="Collet J.-F."/>
            <person name="Cani P.D."/>
        </authorList>
    </citation>
    <scope>NUCLEOTIDE SEQUENCE [LARGE SCALE GENOMIC DNA]</scope>
    <source>
        <strain evidence="1 2">H184</strain>
    </source>
</reference>
<sequence>MKKKHFILFIVLLITSLGIIATWFAFATQPDNFSSAPLTTIEIPQDSINLKTIRYDEKPQAIFTLKNTGSHPLLIKNVLTTCGCTNPQWEKRPVLPGQTREIIVTFKPNSLGRFTKKIQVLCNTTLKLHDLRLVGFVTE</sequence>
<proteinExistence type="predicted"/>
<gene>
    <name evidence="1" type="ORF">D8S85_00580</name>
</gene>